<dbReference type="PROSITE" id="PS50110">
    <property type="entry name" value="RESPONSE_REGULATORY"/>
    <property type="match status" value="1"/>
</dbReference>
<keyword evidence="1 2" id="KW-0597">Phosphoprotein</keyword>
<feature type="domain" description="Response regulatory" evidence="3">
    <location>
        <begin position="7"/>
        <end position="124"/>
    </location>
</feature>
<evidence type="ECO:0000313" key="4">
    <source>
        <dbReference type="EMBL" id="KTC66706.1"/>
    </source>
</evidence>
<organism evidence="4 5">
    <name type="scientific">Legionella bozemanae</name>
    <name type="common">Fluoribacter bozemanae</name>
    <dbReference type="NCBI Taxonomy" id="447"/>
    <lineage>
        <taxon>Bacteria</taxon>
        <taxon>Pseudomonadati</taxon>
        <taxon>Pseudomonadota</taxon>
        <taxon>Gammaproteobacteria</taxon>
        <taxon>Legionellales</taxon>
        <taxon>Legionellaceae</taxon>
        <taxon>Legionella</taxon>
    </lineage>
</organism>
<dbReference type="GO" id="GO:0000160">
    <property type="term" value="P:phosphorelay signal transduction system"/>
    <property type="evidence" value="ECO:0007669"/>
    <property type="project" value="InterPro"/>
</dbReference>
<dbReference type="STRING" id="447.Lboz_3601"/>
<protein>
    <submittedName>
        <fullName evidence="4">Two-component response regulator</fullName>
    </submittedName>
</protein>
<feature type="modified residue" description="4-aspartylphosphate" evidence="2">
    <location>
        <position position="57"/>
    </location>
</feature>
<evidence type="ECO:0000313" key="5">
    <source>
        <dbReference type="Proteomes" id="UP000054695"/>
    </source>
</evidence>
<dbReference type="PANTHER" id="PTHR44591:SF3">
    <property type="entry name" value="RESPONSE REGULATORY DOMAIN-CONTAINING PROTEIN"/>
    <property type="match status" value="1"/>
</dbReference>
<sequence>MATKLKKILYAEDEEDIRAIAQIALEDIGGFAVKYCANGQDALSAAQTFLPDLILLDVMMPFKDGPTTLQELRQLKDFSSIPAVFMTAKIQAQEIEEYKKMGVVDVIAKPFDPMELANELNKIWIQCHGKNT</sequence>
<dbReference type="InterPro" id="IPR050595">
    <property type="entry name" value="Bact_response_regulator"/>
</dbReference>
<dbReference type="PATRIC" id="fig|447.4.peg.3863"/>
<dbReference type="InterPro" id="IPR011006">
    <property type="entry name" value="CheY-like_superfamily"/>
</dbReference>
<dbReference type="InterPro" id="IPR001789">
    <property type="entry name" value="Sig_transdc_resp-reg_receiver"/>
</dbReference>
<dbReference type="EMBL" id="LNXU01000060">
    <property type="protein sequence ID" value="KTC66706.1"/>
    <property type="molecule type" value="Genomic_DNA"/>
</dbReference>
<dbReference type="Gene3D" id="3.40.50.2300">
    <property type="match status" value="1"/>
</dbReference>
<dbReference type="AlphaFoldDB" id="A0A0W0R6M0"/>
<dbReference type="SMART" id="SM00448">
    <property type="entry name" value="REC"/>
    <property type="match status" value="1"/>
</dbReference>
<reference evidence="4 5" key="1">
    <citation type="submission" date="2015-11" db="EMBL/GenBank/DDBJ databases">
        <title>Genomic analysis of 38 Legionella species identifies large and diverse effector repertoires.</title>
        <authorList>
            <person name="Burstein D."/>
            <person name="Amaro F."/>
            <person name="Zusman T."/>
            <person name="Lifshitz Z."/>
            <person name="Cohen O."/>
            <person name="Gilbert J.A."/>
            <person name="Pupko T."/>
            <person name="Shuman H.A."/>
            <person name="Segal G."/>
        </authorList>
    </citation>
    <scope>NUCLEOTIDE SEQUENCE [LARGE SCALE GENOMIC DNA]</scope>
    <source>
        <strain evidence="4 5">WIGA</strain>
    </source>
</reference>
<evidence type="ECO:0000256" key="2">
    <source>
        <dbReference type="PROSITE-ProRule" id="PRU00169"/>
    </source>
</evidence>
<evidence type="ECO:0000256" key="1">
    <source>
        <dbReference type="ARBA" id="ARBA00022553"/>
    </source>
</evidence>
<dbReference type="SUPFAM" id="SSF52172">
    <property type="entry name" value="CheY-like"/>
    <property type="match status" value="1"/>
</dbReference>
<keyword evidence="5" id="KW-1185">Reference proteome</keyword>
<gene>
    <name evidence="4" type="ORF">Lboz_3601</name>
</gene>
<dbReference type="PANTHER" id="PTHR44591">
    <property type="entry name" value="STRESS RESPONSE REGULATOR PROTEIN 1"/>
    <property type="match status" value="1"/>
</dbReference>
<proteinExistence type="predicted"/>
<name>A0A0W0R6M0_LEGBO</name>
<comment type="caution">
    <text evidence="4">The sequence shown here is derived from an EMBL/GenBank/DDBJ whole genome shotgun (WGS) entry which is preliminary data.</text>
</comment>
<dbReference type="Pfam" id="PF00072">
    <property type="entry name" value="Response_reg"/>
    <property type="match status" value="1"/>
</dbReference>
<evidence type="ECO:0000259" key="3">
    <source>
        <dbReference type="PROSITE" id="PS50110"/>
    </source>
</evidence>
<dbReference type="RefSeq" id="WP_058461086.1">
    <property type="nucleotide sequence ID" value="NZ_CAAAIY010000020.1"/>
</dbReference>
<accession>A0A0W0R6M0</accession>
<dbReference type="OrthoDB" id="9800897at2"/>
<dbReference type="Proteomes" id="UP000054695">
    <property type="component" value="Unassembled WGS sequence"/>
</dbReference>